<comment type="caution">
    <text evidence="1">The sequence shown here is derived from an EMBL/GenBank/DDBJ whole genome shotgun (WGS) entry which is preliminary data.</text>
</comment>
<name>A0A438EDH5_VITVI</name>
<sequence length="103" mass="11549">MDNPRNNLFNPSKARVMQLILEFQTTRKGSLSMMEYILKLKSLIGSFAAIGEPIAEKDQILQLLVGLGADYNSIVASLIAREDDISLHSVDIILLTYEQRLNL</sequence>
<proteinExistence type="predicted"/>
<evidence type="ECO:0000313" key="2">
    <source>
        <dbReference type="Proteomes" id="UP000288805"/>
    </source>
</evidence>
<dbReference type="PANTHER" id="PTHR47481">
    <property type="match status" value="1"/>
</dbReference>
<dbReference type="AlphaFoldDB" id="A0A438EDH5"/>
<evidence type="ECO:0008006" key="3">
    <source>
        <dbReference type="Google" id="ProtNLM"/>
    </source>
</evidence>
<organism evidence="1 2">
    <name type="scientific">Vitis vinifera</name>
    <name type="common">Grape</name>
    <dbReference type="NCBI Taxonomy" id="29760"/>
    <lineage>
        <taxon>Eukaryota</taxon>
        <taxon>Viridiplantae</taxon>
        <taxon>Streptophyta</taxon>
        <taxon>Embryophyta</taxon>
        <taxon>Tracheophyta</taxon>
        <taxon>Spermatophyta</taxon>
        <taxon>Magnoliopsida</taxon>
        <taxon>eudicotyledons</taxon>
        <taxon>Gunneridae</taxon>
        <taxon>Pentapetalae</taxon>
        <taxon>rosids</taxon>
        <taxon>Vitales</taxon>
        <taxon>Vitaceae</taxon>
        <taxon>Viteae</taxon>
        <taxon>Vitis</taxon>
    </lineage>
</organism>
<dbReference type="Pfam" id="PF14223">
    <property type="entry name" value="Retrotran_gag_2"/>
    <property type="match status" value="1"/>
</dbReference>
<protein>
    <recommendedName>
        <fullName evidence="3">Retrovirus-related Pol polyprotein from transposon RE1</fullName>
    </recommendedName>
</protein>
<dbReference type="Proteomes" id="UP000288805">
    <property type="component" value="Unassembled WGS sequence"/>
</dbReference>
<evidence type="ECO:0000313" key="1">
    <source>
        <dbReference type="EMBL" id="RVW45855.1"/>
    </source>
</evidence>
<gene>
    <name evidence="1" type="ORF">CK203_112844</name>
</gene>
<dbReference type="PANTHER" id="PTHR47481:SF22">
    <property type="entry name" value="RETROTRANSPOSON GAG DOMAIN-CONTAINING PROTEIN"/>
    <property type="match status" value="1"/>
</dbReference>
<reference evidence="1 2" key="1">
    <citation type="journal article" date="2018" name="PLoS Genet.">
        <title>Population sequencing reveals clonal diversity and ancestral inbreeding in the grapevine cultivar Chardonnay.</title>
        <authorList>
            <person name="Roach M.J."/>
            <person name="Johnson D.L."/>
            <person name="Bohlmann J."/>
            <person name="van Vuuren H.J."/>
            <person name="Jones S.J."/>
            <person name="Pretorius I.S."/>
            <person name="Schmidt S.A."/>
            <person name="Borneman A.R."/>
        </authorList>
    </citation>
    <scope>NUCLEOTIDE SEQUENCE [LARGE SCALE GENOMIC DNA]</scope>
    <source>
        <strain evidence="2">cv. Chardonnay</strain>
        <tissue evidence="1">Leaf</tissue>
    </source>
</reference>
<accession>A0A438EDH5</accession>
<dbReference type="EMBL" id="QGNW01001310">
    <property type="protein sequence ID" value="RVW45855.1"/>
    <property type="molecule type" value="Genomic_DNA"/>
</dbReference>